<dbReference type="Proteomes" id="UP000515823">
    <property type="component" value="Chromosome"/>
</dbReference>
<keyword evidence="2" id="KW-1185">Reference proteome</keyword>
<gene>
    <name evidence="1" type="ORF">H9Q78_11800</name>
</gene>
<dbReference type="KEGG" id="qdo:H9Q78_11800"/>
<sequence>MKRRRRISACITVLVLCFLLGCDEKEIKGGSPALKDGRSAANEEMGFRAGLCLTGDDEAIMTKFAPYLTACLEAKGITVITGSLEELRGERADIIMAAPMDKEKAEKIVKEVSEETPVLIFNHSPSDEIALAMIPPEGIYKAIYISYDYARIEEVLDELVVGGKKRFGKCAAVSGSGSTDDSLFLREIEKVCAEKGIDPNDVFVYVTEEEVPSLLEKDSSVTHLFIELVKPALESAAEYAAEIKDGEDSFSILYLEPSFVTREEYWELDR</sequence>
<protein>
    <submittedName>
        <fullName evidence="1">Uncharacterized protein</fullName>
    </submittedName>
</protein>
<dbReference type="EMBL" id="CP060634">
    <property type="protein sequence ID" value="QNM05121.1"/>
    <property type="molecule type" value="Genomic_DNA"/>
</dbReference>
<evidence type="ECO:0000313" key="2">
    <source>
        <dbReference type="Proteomes" id="UP000515823"/>
    </source>
</evidence>
<proteinExistence type="predicted"/>
<reference evidence="1 2" key="1">
    <citation type="submission" date="2020-08" db="EMBL/GenBank/DDBJ databases">
        <authorList>
            <person name="Liu C."/>
            <person name="Sun Q."/>
        </authorList>
    </citation>
    <scope>NUCLEOTIDE SEQUENCE [LARGE SCALE GENOMIC DNA]</scope>
    <source>
        <strain evidence="1 2">NSJ-38</strain>
    </source>
</reference>
<name>A0A7G9G2T9_9FIRM</name>
<organism evidence="1 2">
    <name type="scientific">Qiania dongpingensis</name>
    <dbReference type="NCBI Taxonomy" id="2763669"/>
    <lineage>
        <taxon>Bacteria</taxon>
        <taxon>Bacillati</taxon>
        <taxon>Bacillota</taxon>
        <taxon>Clostridia</taxon>
        <taxon>Lachnospirales</taxon>
        <taxon>Lachnospiraceae</taxon>
        <taxon>Qiania</taxon>
    </lineage>
</organism>
<dbReference type="AlphaFoldDB" id="A0A7G9G2T9"/>
<evidence type="ECO:0000313" key="1">
    <source>
        <dbReference type="EMBL" id="QNM05121.1"/>
    </source>
</evidence>
<dbReference type="PROSITE" id="PS51257">
    <property type="entry name" value="PROKAR_LIPOPROTEIN"/>
    <property type="match status" value="1"/>
</dbReference>
<dbReference type="RefSeq" id="WP_249301926.1">
    <property type="nucleotide sequence ID" value="NZ_CP060634.1"/>
</dbReference>
<accession>A0A7G9G2T9</accession>